<dbReference type="InterPro" id="IPR018713">
    <property type="entry name" value="MPAB/Lcp_cat_dom"/>
</dbReference>
<gene>
    <name evidence="2" type="ORF">ABUW04_09975</name>
</gene>
<reference evidence="2 3" key="1">
    <citation type="submission" date="2024-06" db="EMBL/GenBank/DDBJ databases">
        <authorList>
            <person name="Lee S.D."/>
        </authorList>
    </citation>
    <scope>NUCLEOTIDE SEQUENCE [LARGE SCALE GENOMIC DNA]</scope>
    <source>
        <strain evidence="2 3">N1-10</strain>
    </source>
</reference>
<evidence type="ECO:0000313" key="2">
    <source>
        <dbReference type="EMBL" id="MFC1438584.1"/>
    </source>
</evidence>
<name>A0ABV6XKY6_9ACTN</name>
<sequence>MATTSGLRGPTSNVITKEQVAGTERRWRRFGEPVPAGASVREDGSPDYGLFGPESIVWKVMLHPATIVFQYPAQSAIQSSYRPILAGVRDHDPISRAARKGELNHFGMFERTQRNSGMHAPMWLGDTETAERMAKHLRNIHQKVAGEVIDVGDPELGGYAAAGPREAMWAALTEMHSMLWAYEGLAFRDGRPPHRLPPHERDQFMAEAAAYCRLVGADEEEIPTSIAELDALYVKYGHLFGPTATMAVIPETGENINLLYFENLRKNYHKSQRAVARYNGPINHTLFRMWVGAVGSEQLRAWMGMTPEQSRRAVRRTKLSMPLIWLFQRGPVERHFMRLMWGPDGVTLIRSAREQVKKAKAAARAQARAAR</sequence>
<comment type="caution">
    <text evidence="2">The sequence shown here is derived from an EMBL/GenBank/DDBJ whole genome shotgun (WGS) entry which is preliminary data.</text>
</comment>
<keyword evidence="3" id="KW-1185">Reference proteome</keyword>
<keyword evidence="2" id="KW-0560">Oxidoreductase</keyword>
<dbReference type="RefSeq" id="WP_380564140.1">
    <property type="nucleotide sequence ID" value="NZ_JBEUKS010000003.1"/>
</dbReference>
<evidence type="ECO:0000259" key="1">
    <source>
        <dbReference type="Pfam" id="PF09995"/>
    </source>
</evidence>
<feature type="domain" description="ER-bound oxygenase mpaB/mpaB'/Rubber oxygenase catalytic" evidence="1">
    <location>
        <begin position="58"/>
        <end position="313"/>
    </location>
</feature>
<dbReference type="GO" id="GO:0016491">
    <property type="term" value="F:oxidoreductase activity"/>
    <property type="evidence" value="ECO:0007669"/>
    <property type="project" value="UniProtKB-KW"/>
</dbReference>
<organism evidence="2 3">
    <name type="scientific">Streptacidiphilus jeojiensis</name>
    <dbReference type="NCBI Taxonomy" id="3229225"/>
    <lineage>
        <taxon>Bacteria</taxon>
        <taxon>Bacillati</taxon>
        <taxon>Actinomycetota</taxon>
        <taxon>Actinomycetes</taxon>
        <taxon>Kitasatosporales</taxon>
        <taxon>Streptomycetaceae</taxon>
        <taxon>Streptacidiphilus</taxon>
    </lineage>
</organism>
<dbReference type="Proteomes" id="UP001592581">
    <property type="component" value="Unassembled WGS sequence"/>
</dbReference>
<accession>A0ABV6XKY6</accession>
<proteinExistence type="predicted"/>
<dbReference type="Pfam" id="PF09995">
    <property type="entry name" value="MPAB_Lcp_cat"/>
    <property type="match status" value="1"/>
</dbReference>
<dbReference type="EMBL" id="JBEUKS010000003">
    <property type="protein sequence ID" value="MFC1438584.1"/>
    <property type="molecule type" value="Genomic_DNA"/>
</dbReference>
<dbReference type="EC" id="1.-.-.-" evidence="2"/>
<protein>
    <submittedName>
        <fullName evidence="2">Oxygenase MpaB family protein</fullName>
        <ecNumber evidence="2">1.-.-.-</ecNumber>
    </submittedName>
</protein>
<evidence type="ECO:0000313" key="3">
    <source>
        <dbReference type="Proteomes" id="UP001592581"/>
    </source>
</evidence>